<evidence type="ECO:0000256" key="12">
    <source>
        <dbReference type="PIRSR" id="PIRSR000447-1"/>
    </source>
</evidence>
<dbReference type="InterPro" id="IPR016039">
    <property type="entry name" value="Thiolase-like"/>
</dbReference>
<dbReference type="AlphaFoldDB" id="A0A1H4LLX2"/>
<keyword evidence="5 11" id="KW-0444">Lipid biosynthesis</keyword>
<dbReference type="GO" id="GO:0005829">
    <property type="term" value="C:cytosol"/>
    <property type="evidence" value="ECO:0007669"/>
    <property type="project" value="TreeGrafter"/>
</dbReference>
<keyword evidence="9 11" id="KW-0275">Fatty acid biosynthesis</keyword>
<dbReference type="Pfam" id="PF00109">
    <property type="entry name" value="ketoacyl-synt"/>
    <property type="match status" value="1"/>
</dbReference>
<keyword evidence="8" id="KW-0443">Lipid metabolism</keyword>
<dbReference type="Pfam" id="PF02801">
    <property type="entry name" value="Ketoacyl-synt_C"/>
    <property type="match status" value="1"/>
</dbReference>
<dbReference type="GO" id="GO:0006633">
    <property type="term" value="P:fatty acid biosynthetic process"/>
    <property type="evidence" value="ECO:0007669"/>
    <property type="project" value="UniProtKB-UniRule"/>
</dbReference>
<evidence type="ECO:0000256" key="4">
    <source>
        <dbReference type="ARBA" id="ARBA00014657"/>
    </source>
</evidence>
<organism evidence="15 16">
    <name type="scientific">Terriglobus roseus</name>
    <dbReference type="NCBI Taxonomy" id="392734"/>
    <lineage>
        <taxon>Bacteria</taxon>
        <taxon>Pseudomonadati</taxon>
        <taxon>Acidobacteriota</taxon>
        <taxon>Terriglobia</taxon>
        <taxon>Terriglobales</taxon>
        <taxon>Acidobacteriaceae</taxon>
        <taxon>Terriglobus</taxon>
    </lineage>
</organism>
<evidence type="ECO:0000256" key="8">
    <source>
        <dbReference type="ARBA" id="ARBA00023098"/>
    </source>
</evidence>
<reference evidence="15 16" key="1">
    <citation type="submission" date="2016-10" db="EMBL/GenBank/DDBJ databases">
        <authorList>
            <person name="de Groot N.N."/>
        </authorList>
    </citation>
    <scope>NUCLEOTIDE SEQUENCE [LARGE SCALE GENOMIC DNA]</scope>
    <source>
        <strain evidence="15 16">AB35.6</strain>
    </source>
</reference>
<dbReference type="PIRSF" id="PIRSF000447">
    <property type="entry name" value="KAS_II"/>
    <property type="match status" value="1"/>
</dbReference>
<name>A0A1H4LLX2_9BACT</name>
<evidence type="ECO:0000256" key="13">
    <source>
        <dbReference type="RuleBase" id="RU003694"/>
    </source>
</evidence>
<dbReference type="EMBL" id="FNSD01000001">
    <property type="protein sequence ID" value="SEB71634.1"/>
    <property type="molecule type" value="Genomic_DNA"/>
</dbReference>
<dbReference type="UniPathway" id="UPA00094"/>
<dbReference type="Gene3D" id="3.40.47.10">
    <property type="match status" value="1"/>
</dbReference>
<accession>A0A1H4LLX2</accession>
<gene>
    <name evidence="15" type="ORF">SAMN05443244_1643</name>
</gene>
<dbReference type="InterPro" id="IPR014030">
    <property type="entry name" value="Ketoacyl_synth_N"/>
</dbReference>
<dbReference type="InterPro" id="IPR000794">
    <property type="entry name" value="Beta-ketoacyl_synthase"/>
</dbReference>
<dbReference type="InterPro" id="IPR017568">
    <property type="entry name" value="3-oxoacyl-ACP_synth-2"/>
</dbReference>
<dbReference type="NCBIfam" id="NF005589">
    <property type="entry name" value="PRK07314.1"/>
    <property type="match status" value="1"/>
</dbReference>
<comment type="catalytic activity">
    <reaction evidence="11">
        <text>(9Z)-hexadecenoyl-[ACP] + malonyl-[ACP] + H(+) = 3-oxo-(11Z)-octadecenoyl-[ACP] + holo-[ACP] + CO2</text>
        <dbReference type="Rhea" id="RHEA:55040"/>
        <dbReference type="Rhea" id="RHEA-COMP:9623"/>
        <dbReference type="Rhea" id="RHEA-COMP:9685"/>
        <dbReference type="Rhea" id="RHEA-COMP:10800"/>
        <dbReference type="Rhea" id="RHEA-COMP:14074"/>
        <dbReference type="ChEBI" id="CHEBI:15378"/>
        <dbReference type="ChEBI" id="CHEBI:16526"/>
        <dbReference type="ChEBI" id="CHEBI:64479"/>
        <dbReference type="ChEBI" id="CHEBI:78449"/>
        <dbReference type="ChEBI" id="CHEBI:83989"/>
        <dbReference type="ChEBI" id="CHEBI:138538"/>
        <dbReference type="EC" id="2.3.1.179"/>
    </reaction>
</comment>
<dbReference type="NCBIfam" id="TIGR03150">
    <property type="entry name" value="fabF"/>
    <property type="match status" value="1"/>
</dbReference>
<dbReference type="PANTHER" id="PTHR11712">
    <property type="entry name" value="POLYKETIDE SYNTHASE-RELATED"/>
    <property type="match status" value="1"/>
</dbReference>
<evidence type="ECO:0000256" key="11">
    <source>
        <dbReference type="PIRNR" id="PIRNR000447"/>
    </source>
</evidence>
<keyword evidence="10 11" id="KW-0012">Acyltransferase</keyword>
<dbReference type="GO" id="GO:0004315">
    <property type="term" value="F:3-oxoacyl-[acyl-carrier-protein] synthase activity"/>
    <property type="evidence" value="ECO:0007669"/>
    <property type="project" value="UniProtKB-UniRule"/>
</dbReference>
<dbReference type="InterPro" id="IPR014031">
    <property type="entry name" value="Ketoacyl_synth_C"/>
</dbReference>
<dbReference type="InterPro" id="IPR018201">
    <property type="entry name" value="Ketoacyl_synth_AS"/>
</dbReference>
<dbReference type="PANTHER" id="PTHR11712:SF336">
    <property type="entry name" value="3-OXOACYL-[ACYL-CARRIER-PROTEIN] SYNTHASE, MITOCHONDRIAL"/>
    <property type="match status" value="1"/>
</dbReference>
<feature type="domain" description="Ketosynthase family 3 (KS3)" evidence="14">
    <location>
        <begin position="9"/>
        <end position="419"/>
    </location>
</feature>
<dbReference type="NCBIfam" id="NF004970">
    <property type="entry name" value="PRK06333.1"/>
    <property type="match status" value="1"/>
</dbReference>
<dbReference type="OrthoDB" id="9808669at2"/>
<evidence type="ECO:0000256" key="2">
    <source>
        <dbReference type="ARBA" id="ARBA00008467"/>
    </source>
</evidence>
<comment type="function">
    <text evidence="11">Involved in the type II fatty acid elongation cycle. Catalyzes the elongation of a wide range of acyl-ACP by the addition of two carbons from malonyl-ACP to an acyl acceptor. Can efficiently catalyze the conversion of palmitoleoyl-ACP (cis-hexadec-9-enoyl-ACP) to cis-vaccenoyl-ACP (cis-octadec-11-enoyl-ACP), an essential step in the thermal regulation of fatty acid composition.</text>
</comment>
<dbReference type="EC" id="2.3.1.179" evidence="3 11"/>
<dbReference type="FunFam" id="3.40.47.10:FF:000009">
    <property type="entry name" value="3-oxoacyl-[acyl-carrier-protein] synthase 2"/>
    <property type="match status" value="1"/>
</dbReference>
<dbReference type="PROSITE" id="PS00606">
    <property type="entry name" value="KS3_1"/>
    <property type="match status" value="1"/>
</dbReference>
<keyword evidence="6 11" id="KW-0808">Transferase</keyword>
<comment type="pathway">
    <text evidence="1 11">Lipid metabolism; fatty acid biosynthesis.</text>
</comment>
<protein>
    <recommendedName>
        <fullName evidence="4 11">3-oxoacyl-[acyl-carrier-protein] synthase 2</fullName>
        <ecNumber evidence="3 11">2.3.1.179</ecNumber>
    </recommendedName>
</protein>
<dbReference type="SUPFAM" id="SSF53901">
    <property type="entry name" value="Thiolase-like"/>
    <property type="match status" value="2"/>
</dbReference>
<evidence type="ECO:0000256" key="10">
    <source>
        <dbReference type="ARBA" id="ARBA00023315"/>
    </source>
</evidence>
<evidence type="ECO:0000259" key="14">
    <source>
        <dbReference type="PROSITE" id="PS52004"/>
    </source>
</evidence>
<dbReference type="InterPro" id="IPR020841">
    <property type="entry name" value="PKS_Beta-ketoAc_synthase_dom"/>
</dbReference>
<proteinExistence type="inferred from homology"/>
<dbReference type="SMART" id="SM00825">
    <property type="entry name" value="PKS_KS"/>
    <property type="match status" value="1"/>
</dbReference>
<dbReference type="PROSITE" id="PS52004">
    <property type="entry name" value="KS3_2"/>
    <property type="match status" value="1"/>
</dbReference>
<evidence type="ECO:0000313" key="15">
    <source>
        <dbReference type="EMBL" id="SEB71634.1"/>
    </source>
</evidence>
<dbReference type="CDD" id="cd00834">
    <property type="entry name" value="KAS_I_II"/>
    <property type="match status" value="1"/>
</dbReference>
<evidence type="ECO:0000256" key="7">
    <source>
        <dbReference type="ARBA" id="ARBA00022832"/>
    </source>
</evidence>
<comment type="similarity">
    <text evidence="2 11 13">Belongs to the thiolase-like superfamily. Beta-ketoacyl-ACP synthases family.</text>
</comment>
<comment type="catalytic activity">
    <reaction evidence="11">
        <text>a fatty acyl-[ACP] + malonyl-[ACP] + H(+) = a 3-oxoacyl-[ACP] + holo-[ACP] + CO2</text>
        <dbReference type="Rhea" id="RHEA:22836"/>
        <dbReference type="Rhea" id="RHEA-COMP:9623"/>
        <dbReference type="Rhea" id="RHEA-COMP:9685"/>
        <dbReference type="Rhea" id="RHEA-COMP:9916"/>
        <dbReference type="Rhea" id="RHEA-COMP:14125"/>
        <dbReference type="ChEBI" id="CHEBI:15378"/>
        <dbReference type="ChEBI" id="CHEBI:16526"/>
        <dbReference type="ChEBI" id="CHEBI:64479"/>
        <dbReference type="ChEBI" id="CHEBI:78449"/>
        <dbReference type="ChEBI" id="CHEBI:78776"/>
        <dbReference type="ChEBI" id="CHEBI:138651"/>
    </reaction>
</comment>
<dbReference type="Proteomes" id="UP000182409">
    <property type="component" value="Unassembled WGS sequence"/>
</dbReference>
<evidence type="ECO:0000313" key="16">
    <source>
        <dbReference type="Proteomes" id="UP000182409"/>
    </source>
</evidence>
<evidence type="ECO:0000256" key="6">
    <source>
        <dbReference type="ARBA" id="ARBA00022679"/>
    </source>
</evidence>
<evidence type="ECO:0000256" key="3">
    <source>
        <dbReference type="ARBA" id="ARBA00012356"/>
    </source>
</evidence>
<evidence type="ECO:0000256" key="1">
    <source>
        <dbReference type="ARBA" id="ARBA00005194"/>
    </source>
</evidence>
<dbReference type="RefSeq" id="WP_083350401.1">
    <property type="nucleotide sequence ID" value="NZ_FNSD01000001.1"/>
</dbReference>
<evidence type="ECO:0000256" key="9">
    <source>
        <dbReference type="ARBA" id="ARBA00023160"/>
    </source>
</evidence>
<sequence length="422" mass="44216">MAQATTIPARRVVVTGIGLICGIGNTAPAVWDSLMAGTSGMAEITAFDLEGHPARFAAEVKNFDPHVFIEKKEARKMGRFIHFAIAAAQEAMDHSGLQVTPENAEDIGVHIGSGIGGFDIIEREHTNLMNGGPRKISPFFIPASIVNLAAGHVSIRFGAKGPNQAAATACTTSAHSIGDAYRIIQRGDAEAMIAGGAEGAITPLSVGGFAAMKALSTRNEDPTHASRPWDKDRDGFVIGEGAGILILESLEFAQARGAKILGEVVGYGMSSDAFHMTGMAPGGEGCARSMKNAIKSAGVQPDEINYVNAHATSTPLGDVMESKGMETVFGDHALSHKLLVSSTKSMTGHLLGGAGGLEAGITLMAMQKGIVPPTMNLDNVDPECRLNYVPNKPQNAQLNYALSNSFGFGGTNGSLIFKRWDE</sequence>
<evidence type="ECO:0000256" key="5">
    <source>
        <dbReference type="ARBA" id="ARBA00022516"/>
    </source>
</evidence>
<feature type="active site" description="For beta-ketoacyl synthase activity" evidence="12">
    <location>
        <position position="170"/>
    </location>
</feature>
<keyword evidence="7" id="KW-0276">Fatty acid metabolism</keyword>